<dbReference type="SUPFAM" id="SSF53383">
    <property type="entry name" value="PLP-dependent transferases"/>
    <property type="match status" value="1"/>
</dbReference>
<sequence length="391" mass="43297">MNKNIDTRLIHGNYSCRSYLGSLIPPIFQTSTFSFTSAEEGERRFAGEEDGFVYSRLGNPTVQELEYKIADLENGEEGIAFSSGMAAVSAVLTSVVKTGDHILVSEGIYGCTFGLLQMLKERFNIDFSLVNMDKKETIESLLRPQTKAIYVETPINPTMKLVDLQMISNIAKQHNLFYIVDNTFSSPVLQRPLELGADVVLHSATKYIGGHGDVIAGLAAGSADFISLVRRSSQKDMGGILGPFDAWLLLRGIKTLSLRMNRHSDNAKLLSERLKQHPKIEKVYYPGDPDFPQHSLAALQMDHFGGLISFELKGNKAAAQSFMNRLEMIRIAVSLGDAETLIQHPATMTHAVVPYDTRNKMGISDRLLRLSAGLEAEKDIWQDIEQALDAL</sequence>
<evidence type="ECO:0000256" key="8">
    <source>
        <dbReference type="ARBA" id="ARBA00047199"/>
    </source>
</evidence>
<dbReference type="PANTHER" id="PTHR11808:SF80">
    <property type="entry name" value="CYSTATHIONINE GAMMA-LYASE"/>
    <property type="match status" value="1"/>
</dbReference>
<dbReference type="GO" id="GO:0005737">
    <property type="term" value="C:cytoplasm"/>
    <property type="evidence" value="ECO:0007669"/>
    <property type="project" value="TreeGrafter"/>
</dbReference>
<evidence type="ECO:0000256" key="11">
    <source>
        <dbReference type="PIRSR" id="PIRSR001434-2"/>
    </source>
</evidence>
<dbReference type="InterPro" id="IPR054542">
    <property type="entry name" value="Cys_met_metab_PP"/>
</dbReference>
<dbReference type="GO" id="GO:0009086">
    <property type="term" value="P:methionine biosynthetic process"/>
    <property type="evidence" value="ECO:0007669"/>
    <property type="project" value="UniProtKB-ARBA"/>
</dbReference>
<dbReference type="FunFam" id="3.40.640.10:FF:000046">
    <property type="entry name" value="Cystathionine gamma-lyase"/>
    <property type="match status" value="1"/>
</dbReference>
<evidence type="ECO:0000313" key="14">
    <source>
        <dbReference type="Proteomes" id="UP000199017"/>
    </source>
</evidence>
<name>A0A1G8IPC1_9BACI</name>
<keyword evidence="6 13" id="KW-0456">Lyase</keyword>
<dbReference type="CDD" id="cd00614">
    <property type="entry name" value="CGS_like"/>
    <property type="match status" value="1"/>
</dbReference>
<dbReference type="GO" id="GO:0019346">
    <property type="term" value="P:transsulfuration"/>
    <property type="evidence" value="ECO:0007669"/>
    <property type="project" value="InterPro"/>
</dbReference>
<evidence type="ECO:0000256" key="7">
    <source>
        <dbReference type="ARBA" id="ARBA00047175"/>
    </source>
</evidence>
<comment type="similarity">
    <text evidence="2">Belongs to the trans-sulfuration enzymes family. L-methionine gamma-lyase subfamily.</text>
</comment>
<dbReference type="Gene3D" id="3.40.640.10">
    <property type="entry name" value="Type I PLP-dependent aspartate aminotransferase-like (Major domain)"/>
    <property type="match status" value="1"/>
</dbReference>
<dbReference type="InterPro" id="IPR015421">
    <property type="entry name" value="PyrdxlP-dep_Trfase_major"/>
</dbReference>
<protein>
    <recommendedName>
        <fullName evidence="4">L-methionine gamma-lyase</fullName>
        <ecNumber evidence="3">4.4.1.11</ecNumber>
        <ecNumber evidence="7">4.4.1.2</ecNumber>
    </recommendedName>
    <alternativeName>
        <fullName evidence="8">Homocysteine desulfhydrase</fullName>
    </alternativeName>
</protein>
<dbReference type="EC" id="4.4.1.11" evidence="3"/>
<dbReference type="EMBL" id="FNDU01000005">
    <property type="protein sequence ID" value="SDI20692.1"/>
    <property type="molecule type" value="Genomic_DNA"/>
</dbReference>
<dbReference type="NCBIfam" id="TIGR01328">
    <property type="entry name" value="met_gam_lyase"/>
    <property type="match status" value="1"/>
</dbReference>
<evidence type="ECO:0000256" key="6">
    <source>
        <dbReference type="ARBA" id="ARBA00023239"/>
    </source>
</evidence>
<organism evidence="13 14">
    <name type="scientific">Alteribacillus bidgolensis</name>
    <dbReference type="NCBI Taxonomy" id="930129"/>
    <lineage>
        <taxon>Bacteria</taxon>
        <taxon>Bacillati</taxon>
        <taxon>Bacillota</taxon>
        <taxon>Bacilli</taxon>
        <taxon>Bacillales</taxon>
        <taxon>Bacillaceae</taxon>
        <taxon>Alteribacillus</taxon>
    </lineage>
</organism>
<dbReference type="Gene3D" id="3.90.1150.10">
    <property type="entry name" value="Aspartate Aminotransferase, domain 1"/>
    <property type="match status" value="1"/>
</dbReference>
<dbReference type="GO" id="GO:0018826">
    <property type="term" value="F:methionine gamma-lyase activity"/>
    <property type="evidence" value="ECO:0007669"/>
    <property type="project" value="UniProtKB-EC"/>
</dbReference>
<evidence type="ECO:0000256" key="1">
    <source>
        <dbReference type="ARBA" id="ARBA00001933"/>
    </source>
</evidence>
<keyword evidence="14" id="KW-1185">Reference proteome</keyword>
<dbReference type="EC" id="4.4.1.2" evidence="7"/>
<evidence type="ECO:0000256" key="2">
    <source>
        <dbReference type="ARBA" id="ARBA00008667"/>
    </source>
</evidence>
<dbReference type="OrthoDB" id="9803887at2"/>
<accession>A0A1G8IPC1</accession>
<dbReference type="STRING" id="930129.SAMN05216352_105280"/>
<comment type="catalytic activity">
    <reaction evidence="9">
        <text>L-homocysteine + H2O = 2-oxobutanoate + hydrogen sulfide + NH4(+) + H(+)</text>
        <dbReference type="Rhea" id="RHEA:14501"/>
        <dbReference type="ChEBI" id="CHEBI:15377"/>
        <dbReference type="ChEBI" id="CHEBI:15378"/>
        <dbReference type="ChEBI" id="CHEBI:16763"/>
        <dbReference type="ChEBI" id="CHEBI:28938"/>
        <dbReference type="ChEBI" id="CHEBI:29919"/>
        <dbReference type="ChEBI" id="CHEBI:58199"/>
        <dbReference type="EC" id="4.4.1.2"/>
    </reaction>
    <physiologicalReaction direction="left-to-right" evidence="9">
        <dbReference type="Rhea" id="RHEA:14502"/>
    </physiologicalReaction>
</comment>
<evidence type="ECO:0000313" key="13">
    <source>
        <dbReference type="EMBL" id="SDI20692.1"/>
    </source>
</evidence>
<dbReference type="AlphaFoldDB" id="A0A1G8IPC1"/>
<dbReference type="RefSeq" id="WP_091584708.1">
    <property type="nucleotide sequence ID" value="NZ_FNDU01000005.1"/>
</dbReference>
<dbReference type="InterPro" id="IPR015422">
    <property type="entry name" value="PyrdxlP-dep_Trfase_small"/>
</dbReference>
<evidence type="ECO:0000256" key="5">
    <source>
        <dbReference type="ARBA" id="ARBA00022898"/>
    </source>
</evidence>
<dbReference type="GO" id="GO:0030170">
    <property type="term" value="F:pyridoxal phosphate binding"/>
    <property type="evidence" value="ECO:0007669"/>
    <property type="project" value="InterPro"/>
</dbReference>
<evidence type="ECO:0000256" key="10">
    <source>
        <dbReference type="ARBA" id="ARBA00052699"/>
    </source>
</evidence>
<dbReference type="FunFam" id="3.90.1150.10:FF:000033">
    <property type="entry name" value="Cystathionine gamma-synthase"/>
    <property type="match status" value="1"/>
</dbReference>
<evidence type="ECO:0000256" key="12">
    <source>
        <dbReference type="RuleBase" id="RU362118"/>
    </source>
</evidence>
<dbReference type="InterPro" id="IPR015424">
    <property type="entry name" value="PyrdxlP-dep_Trfase"/>
</dbReference>
<dbReference type="GO" id="GO:0047982">
    <property type="term" value="F:homocysteine desulfhydrase activity"/>
    <property type="evidence" value="ECO:0007669"/>
    <property type="project" value="UniProtKB-EC"/>
</dbReference>
<reference evidence="13 14" key="1">
    <citation type="submission" date="2016-10" db="EMBL/GenBank/DDBJ databases">
        <authorList>
            <person name="de Groot N.N."/>
        </authorList>
    </citation>
    <scope>NUCLEOTIDE SEQUENCE [LARGE SCALE GENOMIC DNA]</scope>
    <source>
        <strain evidence="14">P4B,CCM 7963,CECT 7998,DSM 25260,IBRC-M 10614,KCTC 13821</strain>
    </source>
</reference>
<dbReference type="Pfam" id="PF01053">
    <property type="entry name" value="Cys_Met_Meta_PP"/>
    <property type="match status" value="1"/>
</dbReference>
<proteinExistence type="inferred from homology"/>
<comment type="catalytic activity">
    <reaction evidence="10">
        <text>L-methionine + H2O = methanethiol + 2-oxobutanoate + NH4(+)</text>
        <dbReference type="Rhea" id="RHEA:23800"/>
        <dbReference type="ChEBI" id="CHEBI:15377"/>
        <dbReference type="ChEBI" id="CHEBI:16007"/>
        <dbReference type="ChEBI" id="CHEBI:16763"/>
        <dbReference type="ChEBI" id="CHEBI:28938"/>
        <dbReference type="ChEBI" id="CHEBI:57844"/>
        <dbReference type="EC" id="4.4.1.11"/>
    </reaction>
    <physiologicalReaction direction="left-to-right" evidence="10">
        <dbReference type="Rhea" id="RHEA:23801"/>
    </physiologicalReaction>
</comment>
<evidence type="ECO:0000256" key="4">
    <source>
        <dbReference type="ARBA" id="ARBA00019040"/>
    </source>
</evidence>
<dbReference type="Proteomes" id="UP000199017">
    <property type="component" value="Unassembled WGS sequence"/>
</dbReference>
<dbReference type="PANTHER" id="PTHR11808">
    <property type="entry name" value="TRANS-SULFURATION ENZYME FAMILY MEMBER"/>
    <property type="match status" value="1"/>
</dbReference>
<evidence type="ECO:0000256" key="3">
    <source>
        <dbReference type="ARBA" id="ARBA00012222"/>
    </source>
</evidence>
<dbReference type="PIRSF" id="PIRSF001434">
    <property type="entry name" value="CGS"/>
    <property type="match status" value="1"/>
</dbReference>
<dbReference type="InterPro" id="IPR000277">
    <property type="entry name" value="Cys/Met-Metab_PyrdxlP-dep_enz"/>
</dbReference>
<dbReference type="InterPro" id="IPR006237">
    <property type="entry name" value="L-Met_gamma_lys"/>
</dbReference>
<feature type="modified residue" description="N6-(pyridoxal phosphate)lysine" evidence="11">
    <location>
        <position position="206"/>
    </location>
</feature>
<dbReference type="PROSITE" id="PS00868">
    <property type="entry name" value="CYS_MET_METAB_PP"/>
    <property type="match status" value="1"/>
</dbReference>
<keyword evidence="5 11" id="KW-0663">Pyridoxal phosphate</keyword>
<comment type="cofactor">
    <cofactor evidence="1 12">
        <name>pyridoxal 5'-phosphate</name>
        <dbReference type="ChEBI" id="CHEBI:597326"/>
    </cofactor>
</comment>
<gene>
    <name evidence="13" type="ORF">SAMN05216352_105280</name>
</gene>
<evidence type="ECO:0000256" key="9">
    <source>
        <dbReference type="ARBA" id="ARBA00048780"/>
    </source>
</evidence>